<comment type="function">
    <text evidence="7">Responsible for the coupling of flagellin expression to flagellar assembly by preventing expression of the flagellin genes when a component of the middle class of proteins is defective. It negatively regulates flagellar genes by inhibiting the activity of FliA by directly binding to FliA.</text>
</comment>
<keyword evidence="12" id="KW-1185">Reference proteome</keyword>
<evidence type="ECO:0000256" key="6">
    <source>
        <dbReference type="ARBA" id="ARBA00023163"/>
    </source>
</evidence>
<feature type="compositionally biased region" description="Polar residues" evidence="9">
    <location>
        <begin position="44"/>
        <end position="55"/>
    </location>
</feature>
<evidence type="ECO:0000256" key="7">
    <source>
        <dbReference type="ARBA" id="ARBA00024739"/>
    </source>
</evidence>
<feature type="compositionally biased region" description="Low complexity" evidence="9">
    <location>
        <begin position="29"/>
        <end position="43"/>
    </location>
</feature>
<evidence type="ECO:0000256" key="1">
    <source>
        <dbReference type="ARBA" id="ARBA00005322"/>
    </source>
</evidence>
<feature type="domain" description="Anti-sigma-28 factor FlgM C-terminal" evidence="10">
    <location>
        <begin position="46"/>
        <end position="89"/>
    </location>
</feature>
<evidence type="ECO:0000256" key="2">
    <source>
        <dbReference type="ARBA" id="ARBA00017823"/>
    </source>
</evidence>
<protein>
    <recommendedName>
        <fullName evidence="2">Negative regulator of flagellin synthesis</fullName>
    </recommendedName>
    <alternativeName>
        <fullName evidence="8">Anti-sigma-28 factor</fullName>
    </alternativeName>
</protein>
<dbReference type="GO" id="GO:0045892">
    <property type="term" value="P:negative regulation of DNA-templated transcription"/>
    <property type="evidence" value="ECO:0007669"/>
    <property type="project" value="InterPro"/>
</dbReference>
<dbReference type="InterPro" id="IPR007412">
    <property type="entry name" value="FlgM"/>
</dbReference>
<evidence type="ECO:0000256" key="3">
    <source>
        <dbReference type="ARBA" id="ARBA00022491"/>
    </source>
</evidence>
<evidence type="ECO:0000256" key="4">
    <source>
        <dbReference type="ARBA" id="ARBA00022795"/>
    </source>
</evidence>
<dbReference type="NCBIfam" id="TIGR03824">
    <property type="entry name" value="FlgM_jcvi"/>
    <property type="match status" value="1"/>
</dbReference>
<evidence type="ECO:0000313" key="12">
    <source>
        <dbReference type="Proteomes" id="UP000190911"/>
    </source>
</evidence>
<gene>
    <name evidence="11" type="ORF">SAMN05878437_2086</name>
</gene>
<dbReference type="EMBL" id="LT670847">
    <property type="protein sequence ID" value="SHM26837.1"/>
    <property type="molecule type" value="Genomic_DNA"/>
</dbReference>
<reference evidence="11 12" key="1">
    <citation type="submission" date="2016-11" db="EMBL/GenBank/DDBJ databases">
        <authorList>
            <person name="Jaros S."/>
            <person name="Januszkiewicz K."/>
            <person name="Wedrychowicz H."/>
        </authorList>
    </citation>
    <scope>NUCLEOTIDE SEQUENCE [LARGE SCALE GENOMIC DNA]</scope>
    <source>
        <strain evidence="11 12">ACAM 12</strain>
    </source>
</reference>
<evidence type="ECO:0000256" key="8">
    <source>
        <dbReference type="ARBA" id="ARBA00030117"/>
    </source>
</evidence>
<keyword evidence="5" id="KW-0805">Transcription regulation</keyword>
<evidence type="ECO:0000259" key="10">
    <source>
        <dbReference type="Pfam" id="PF04316"/>
    </source>
</evidence>
<comment type="similarity">
    <text evidence="1">Belongs to the FlgM family.</text>
</comment>
<dbReference type="Pfam" id="PF04316">
    <property type="entry name" value="FlgM"/>
    <property type="match status" value="1"/>
</dbReference>
<organism evidence="11 12">
    <name type="scientific">Vreelandella subglaciescola</name>
    <dbReference type="NCBI Taxonomy" id="29571"/>
    <lineage>
        <taxon>Bacteria</taxon>
        <taxon>Pseudomonadati</taxon>
        <taxon>Pseudomonadota</taxon>
        <taxon>Gammaproteobacteria</taxon>
        <taxon>Oceanospirillales</taxon>
        <taxon>Halomonadaceae</taxon>
        <taxon>Vreelandella</taxon>
    </lineage>
</organism>
<evidence type="ECO:0000313" key="11">
    <source>
        <dbReference type="EMBL" id="SHM26837.1"/>
    </source>
</evidence>
<dbReference type="GO" id="GO:0044781">
    <property type="term" value="P:bacterial-type flagellum organization"/>
    <property type="evidence" value="ECO:0007669"/>
    <property type="project" value="UniProtKB-KW"/>
</dbReference>
<dbReference type="SUPFAM" id="SSF101498">
    <property type="entry name" value="Anti-sigma factor FlgM"/>
    <property type="match status" value="1"/>
</dbReference>
<dbReference type="STRING" id="29571.SAMN05878437_2086"/>
<feature type="region of interest" description="Disordered" evidence="9">
    <location>
        <begin position="1"/>
        <end position="60"/>
    </location>
</feature>
<dbReference type="Proteomes" id="UP000190911">
    <property type="component" value="Chromosome I"/>
</dbReference>
<sequence length="95" mass="10261">MLTEAHSVKINHLNSLVGPNQAHPRSEPQKAQADKAAGAQPAQSDVSHIRQQNVDAGQDIDTLKVEEIRSAIRDGQLEIHADRIAEGLIANLGKQ</sequence>
<name>A0A1M7HFB8_9GAMM</name>
<accession>A0A1M7HFB8</accession>
<evidence type="ECO:0000256" key="9">
    <source>
        <dbReference type="SAM" id="MobiDB-lite"/>
    </source>
</evidence>
<dbReference type="AlphaFoldDB" id="A0A1M7HFB8"/>
<proteinExistence type="inferred from homology"/>
<dbReference type="InParanoid" id="A0A1M7HFB8"/>
<dbReference type="InterPro" id="IPR031316">
    <property type="entry name" value="FlgM_C"/>
</dbReference>
<keyword evidence="3" id="KW-0678">Repressor</keyword>
<keyword evidence="4" id="KW-1005">Bacterial flagellum biogenesis</keyword>
<evidence type="ECO:0000256" key="5">
    <source>
        <dbReference type="ARBA" id="ARBA00023015"/>
    </source>
</evidence>
<dbReference type="InterPro" id="IPR035890">
    <property type="entry name" value="Anti-sigma-28_factor_FlgM_sf"/>
</dbReference>
<keyword evidence="6" id="KW-0804">Transcription</keyword>